<accession>A0AAV4QDN6</accession>
<organism evidence="2 3">
    <name type="scientific">Caerostris darwini</name>
    <dbReference type="NCBI Taxonomy" id="1538125"/>
    <lineage>
        <taxon>Eukaryota</taxon>
        <taxon>Metazoa</taxon>
        <taxon>Ecdysozoa</taxon>
        <taxon>Arthropoda</taxon>
        <taxon>Chelicerata</taxon>
        <taxon>Arachnida</taxon>
        <taxon>Araneae</taxon>
        <taxon>Araneomorphae</taxon>
        <taxon>Entelegynae</taxon>
        <taxon>Araneoidea</taxon>
        <taxon>Araneidae</taxon>
        <taxon>Caerostris</taxon>
    </lineage>
</organism>
<feature type="region of interest" description="Disordered" evidence="1">
    <location>
        <begin position="79"/>
        <end position="121"/>
    </location>
</feature>
<evidence type="ECO:0000313" key="3">
    <source>
        <dbReference type="Proteomes" id="UP001054837"/>
    </source>
</evidence>
<proteinExistence type="predicted"/>
<keyword evidence="3" id="KW-1185">Reference proteome</keyword>
<protein>
    <submittedName>
        <fullName evidence="2">Uncharacterized protein</fullName>
    </submittedName>
</protein>
<dbReference type="EMBL" id="BPLQ01004205">
    <property type="protein sequence ID" value="GIY06399.1"/>
    <property type="molecule type" value="Genomic_DNA"/>
</dbReference>
<reference evidence="2 3" key="1">
    <citation type="submission" date="2021-06" db="EMBL/GenBank/DDBJ databases">
        <title>Caerostris darwini draft genome.</title>
        <authorList>
            <person name="Kono N."/>
            <person name="Arakawa K."/>
        </authorList>
    </citation>
    <scope>NUCLEOTIDE SEQUENCE [LARGE SCALE GENOMIC DNA]</scope>
</reference>
<evidence type="ECO:0000256" key="1">
    <source>
        <dbReference type="SAM" id="MobiDB-lite"/>
    </source>
</evidence>
<dbReference type="Proteomes" id="UP001054837">
    <property type="component" value="Unassembled WGS sequence"/>
</dbReference>
<name>A0AAV4QDN6_9ARAC</name>
<comment type="caution">
    <text evidence="2">The sequence shown here is derived from an EMBL/GenBank/DDBJ whole genome shotgun (WGS) entry which is preliminary data.</text>
</comment>
<dbReference type="AlphaFoldDB" id="A0AAV4QDN6"/>
<gene>
    <name evidence="2" type="ORF">CDAR_127651</name>
</gene>
<feature type="compositionally biased region" description="Polar residues" evidence="1">
    <location>
        <begin position="106"/>
        <end position="115"/>
    </location>
</feature>
<evidence type="ECO:0000313" key="2">
    <source>
        <dbReference type="EMBL" id="GIY06399.1"/>
    </source>
</evidence>
<sequence>MHTQQPSKVPVIPHPAPERLRIRRTGPFCRGKLCQRGAKGSTLINARFVPSNGERPKYASPLATFPGAGVRVQAPMIAVTDNPKSSGNFGSGRPSERAPRFVGNARSEQNGNPQGKMSGVG</sequence>